<dbReference type="EMBL" id="JACHJJ010000026">
    <property type="protein sequence ID" value="MBB5966735.1"/>
    <property type="molecule type" value="Genomic_DNA"/>
</dbReference>
<keyword evidence="2" id="KW-1185">Reference proteome</keyword>
<gene>
    <name evidence="1" type="ORF">FHS22_006031</name>
</gene>
<comment type="caution">
    <text evidence="1">The sequence shown here is derived from an EMBL/GenBank/DDBJ whole genome shotgun (WGS) entry which is preliminary data.</text>
</comment>
<organism evidence="1 2">
    <name type="scientific">Planomonospora venezuelensis</name>
    <dbReference type="NCBI Taxonomy" id="1999"/>
    <lineage>
        <taxon>Bacteria</taxon>
        <taxon>Bacillati</taxon>
        <taxon>Actinomycetota</taxon>
        <taxon>Actinomycetes</taxon>
        <taxon>Streptosporangiales</taxon>
        <taxon>Streptosporangiaceae</taxon>
        <taxon>Planomonospora</taxon>
    </lineage>
</organism>
<evidence type="ECO:0000313" key="1">
    <source>
        <dbReference type="EMBL" id="MBB5966735.1"/>
    </source>
</evidence>
<dbReference type="Proteomes" id="UP000562352">
    <property type="component" value="Unassembled WGS sequence"/>
</dbReference>
<dbReference type="AlphaFoldDB" id="A0A841DF75"/>
<reference evidence="1 2" key="1">
    <citation type="submission" date="2020-08" db="EMBL/GenBank/DDBJ databases">
        <title>Genomic Encyclopedia of Type Strains, Phase III (KMG-III): the genomes of soil and plant-associated and newly described type strains.</title>
        <authorList>
            <person name="Whitman W."/>
        </authorList>
    </citation>
    <scope>NUCLEOTIDE SEQUENCE [LARGE SCALE GENOMIC DNA]</scope>
    <source>
        <strain evidence="1 2">CECT 3303</strain>
    </source>
</reference>
<accession>A0A841DF75</accession>
<name>A0A841DF75_PLAVE</name>
<sequence>MHQLQRARRRGGGLAVLGAQQVRAGAISSR</sequence>
<proteinExistence type="predicted"/>
<protein>
    <submittedName>
        <fullName evidence="1">Uncharacterized protein</fullName>
    </submittedName>
</protein>
<evidence type="ECO:0000313" key="2">
    <source>
        <dbReference type="Proteomes" id="UP000562352"/>
    </source>
</evidence>